<evidence type="ECO:0000259" key="8">
    <source>
        <dbReference type="PROSITE" id="PS50075"/>
    </source>
</evidence>
<reference evidence="11 12" key="1">
    <citation type="submission" date="2024-07" db="EMBL/GenBank/DDBJ databases">
        <title>Section-level genome sequencing and comparative genomics of Aspergillus sections Usti and Cavernicolus.</title>
        <authorList>
            <consortium name="Lawrence Berkeley National Laboratory"/>
            <person name="Nybo J.L."/>
            <person name="Vesth T.C."/>
            <person name="Theobald S."/>
            <person name="Frisvad J.C."/>
            <person name="Larsen T.O."/>
            <person name="Kjaerboelling I."/>
            <person name="Rothschild-Mancinelli K."/>
            <person name="Lyhne E.K."/>
            <person name="Kogle M.E."/>
            <person name="Barry K."/>
            <person name="Clum A."/>
            <person name="Na H."/>
            <person name="Ledsgaard L."/>
            <person name="Lin J."/>
            <person name="Lipzen A."/>
            <person name="Kuo A."/>
            <person name="Riley R."/>
            <person name="Mondo S."/>
            <person name="LaButti K."/>
            <person name="Haridas S."/>
            <person name="Pangalinan J."/>
            <person name="Salamov A.A."/>
            <person name="Simmons B.A."/>
            <person name="Magnuson J.K."/>
            <person name="Chen J."/>
            <person name="Drula E."/>
            <person name="Henrissat B."/>
            <person name="Wiebenga A."/>
            <person name="Lubbers R.J."/>
            <person name="Gomes A.C."/>
            <person name="Makela M.R."/>
            <person name="Stajich J."/>
            <person name="Grigoriev I.V."/>
            <person name="Mortensen U.H."/>
            <person name="De vries R.P."/>
            <person name="Baker S.E."/>
            <person name="Andersen M.R."/>
        </authorList>
    </citation>
    <scope>NUCLEOTIDE SEQUENCE [LARGE SCALE GENOMIC DNA]</scope>
    <source>
        <strain evidence="11 12">CBS 600.67</strain>
    </source>
</reference>
<dbReference type="InterPro" id="IPR018201">
    <property type="entry name" value="Ketoacyl_synth_AS"/>
</dbReference>
<dbReference type="SUPFAM" id="SSF52151">
    <property type="entry name" value="FabD/lysophospholipase-like"/>
    <property type="match status" value="1"/>
</dbReference>
<feature type="region of interest" description="N-terminal hotdog fold" evidence="6">
    <location>
        <begin position="1312"/>
        <end position="1445"/>
    </location>
</feature>
<dbReference type="InterPro" id="IPR014030">
    <property type="entry name" value="Ketoacyl_synth_N"/>
</dbReference>
<dbReference type="PROSITE" id="PS50075">
    <property type="entry name" value="CARRIER"/>
    <property type="match status" value="1"/>
</dbReference>
<dbReference type="InterPro" id="IPR042104">
    <property type="entry name" value="PKS_dehydratase_sf"/>
</dbReference>
<protein>
    <recommendedName>
        <fullName evidence="13">Polyketide synthase</fullName>
    </recommendedName>
</protein>
<dbReference type="Pfam" id="PF07993">
    <property type="entry name" value="NAD_binding_4"/>
    <property type="match status" value="1"/>
</dbReference>
<dbReference type="InterPro" id="IPR014031">
    <property type="entry name" value="Ketoacyl_synth_C"/>
</dbReference>
<dbReference type="Gene3D" id="3.40.47.10">
    <property type="match status" value="1"/>
</dbReference>
<gene>
    <name evidence="11" type="ORF">BDW59DRAFT_143589</name>
</gene>
<dbReference type="InterPro" id="IPR032088">
    <property type="entry name" value="SAT"/>
</dbReference>
<dbReference type="PROSITE" id="PS52004">
    <property type="entry name" value="KS3_2"/>
    <property type="match status" value="1"/>
</dbReference>
<dbReference type="InterPro" id="IPR014043">
    <property type="entry name" value="Acyl_transferase_dom"/>
</dbReference>
<feature type="domain" description="PKS/mFAS DH" evidence="10">
    <location>
        <begin position="1312"/>
        <end position="1630"/>
    </location>
</feature>
<keyword evidence="2" id="KW-0596">Phosphopantetheine</keyword>
<dbReference type="PROSITE" id="PS52019">
    <property type="entry name" value="PKS_MFAS_DH"/>
    <property type="match status" value="1"/>
</dbReference>
<feature type="region of interest" description="C-terminal hotdog fold" evidence="6">
    <location>
        <begin position="1480"/>
        <end position="1630"/>
    </location>
</feature>
<dbReference type="SUPFAM" id="SSF51735">
    <property type="entry name" value="NAD(P)-binding Rossmann-fold domains"/>
    <property type="match status" value="1"/>
</dbReference>
<evidence type="ECO:0000313" key="11">
    <source>
        <dbReference type="EMBL" id="KAL2827959.1"/>
    </source>
</evidence>
<dbReference type="Pfam" id="PF00698">
    <property type="entry name" value="Acyl_transf_1"/>
    <property type="match status" value="1"/>
</dbReference>
<organism evidence="11 12">
    <name type="scientific">Aspergillus cavernicola</name>
    <dbReference type="NCBI Taxonomy" id="176166"/>
    <lineage>
        <taxon>Eukaryota</taxon>
        <taxon>Fungi</taxon>
        <taxon>Dikarya</taxon>
        <taxon>Ascomycota</taxon>
        <taxon>Pezizomycotina</taxon>
        <taxon>Eurotiomycetes</taxon>
        <taxon>Eurotiomycetidae</taxon>
        <taxon>Eurotiales</taxon>
        <taxon>Aspergillaceae</taxon>
        <taxon>Aspergillus</taxon>
        <taxon>Aspergillus subgen. Nidulantes</taxon>
    </lineage>
</organism>
<dbReference type="Pfam" id="PF00109">
    <property type="entry name" value="ketoacyl-synt"/>
    <property type="match status" value="1"/>
</dbReference>
<dbReference type="Gene3D" id="3.10.129.110">
    <property type="entry name" value="Polyketide synthase dehydratase"/>
    <property type="match status" value="1"/>
</dbReference>
<dbReference type="SUPFAM" id="SSF47336">
    <property type="entry name" value="ACP-like"/>
    <property type="match status" value="1"/>
</dbReference>
<dbReference type="Gene3D" id="3.40.50.720">
    <property type="entry name" value="NAD(P)-binding Rossmann-like Domain"/>
    <property type="match status" value="1"/>
</dbReference>
<evidence type="ECO:0000256" key="3">
    <source>
        <dbReference type="ARBA" id="ARBA00022553"/>
    </source>
</evidence>
<dbReference type="PANTHER" id="PTHR43775">
    <property type="entry name" value="FATTY ACID SYNTHASE"/>
    <property type="match status" value="1"/>
</dbReference>
<dbReference type="SMART" id="SM00825">
    <property type="entry name" value="PKS_KS"/>
    <property type="match status" value="1"/>
</dbReference>
<feature type="region of interest" description="Disordered" evidence="7">
    <location>
        <begin position="1752"/>
        <end position="1792"/>
    </location>
</feature>
<name>A0ABR4IJK9_9EURO</name>
<dbReference type="Proteomes" id="UP001610335">
    <property type="component" value="Unassembled WGS sequence"/>
</dbReference>
<dbReference type="Gene3D" id="3.40.366.10">
    <property type="entry name" value="Malonyl-Coenzyme A Acyl Carrier Protein, domain 2"/>
    <property type="match status" value="2"/>
</dbReference>
<dbReference type="InterPro" id="IPR009081">
    <property type="entry name" value="PP-bd_ACP"/>
</dbReference>
<dbReference type="SUPFAM" id="SSF53901">
    <property type="entry name" value="Thiolase-like"/>
    <property type="match status" value="1"/>
</dbReference>
<feature type="domain" description="Ketosynthase family 3 (KS3)" evidence="9">
    <location>
        <begin position="395"/>
        <end position="815"/>
    </location>
</feature>
<evidence type="ECO:0000256" key="5">
    <source>
        <dbReference type="ARBA" id="ARBA00023315"/>
    </source>
</evidence>
<evidence type="ECO:0000256" key="2">
    <source>
        <dbReference type="ARBA" id="ARBA00022450"/>
    </source>
</evidence>
<evidence type="ECO:0000313" key="12">
    <source>
        <dbReference type="Proteomes" id="UP001610335"/>
    </source>
</evidence>
<evidence type="ECO:0000256" key="6">
    <source>
        <dbReference type="PROSITE-ProRule" id="PRU01363"/>
    </source>
</evidence>
<sequence length="2244" mass="244709">MMKRTEGSSQSGQTLLVFGSQSLTFDKRALTKLRNDIDSSSQRSWIQETISTLPTYWTALSNALPESTGKLPPQELLQDLDRLLNHPIDALPDQLNLPNIILTPFVVLGHLTEYERYLATTHENDDAQSPCYEVDKNTSAIGFCTGLLSTFAVASSHSIDDLARYGAVAVRLAMLVGALVDAEESRQEDLGNDRSTSYSVAWTTAEQEAKMRDILTRRHPEVYIAVQYDRSRATLTSSGRAAATVAQELRAAGLTAAEVSLQGRFHDPCDVRKTDTDTLVDLCDRMVDLQLATTPAMVLASYSNSTGGSPTAEGTPLHELAVRSILVQHCDWYGTFSAAYPAFVGSRVVCFGSEKSIPPTMASQVQPVYQAMVGRGTPSKSVAQEPQDFSGLDESDMIAVVGMGIKVAGADDLDEFAEMLRTGKSQHQEVKSDIDFDTPWREDPGSRTWYYNAVKDRHAFDHSFFKMSPREAAAMDPQHRLFLLAAYQAVEQSGYFAQPAGSEPKLPEESVGAFVGISTTDYDQHVSCHDSSAYTATGNLRSFLAGRVSHQFGWTGPSMTIDTACSSSAVAVHLACKALLARECSSAIAGGVAVHSSPFWFQNLGAASFLSPTGQCKPFDEKGDGYCRAEGIGCVMLKRMSDARAQGDQILGCIAASAVHQNQNCTALVVPNKPSLSSLFKQVVRKSGLVPGDISLVEAHGTGTAVGDPAEYASISNALDVPARSKPVFLGSVKGHVGHTEAAAGIVSLIKVLVMMNEGFIPPQASHSRLSPRIADATDKMHISTVLRAWDAPRKAALVNSYGASGSNTSMVLLQSPKGPSTPIQEGVSLPFWITGTDDREIAAYCARLSEYIGARPSLRLADIASNLSRQAGRTLRRQLIFSCRSIPELKTILSRGASSAEDASQAARPVILCFGGQVSTFVGLNRAVYDQVDILRYHLDECDSAMTALGLDSIYPEIFSCDPIADTVKLQSMLFAMQYSCAKAWMECGIPNSKIAAVVGHSFGELVALCISGVLSVQDTIKLVAGRARLIRDQWGSDRGAMAAVEADESVIQELLEEAAQQTPDEPHPASVACYNGPRSFTLAGSTAAIQGVLQIIAAKYPSLRHKKLNVTNSFHCSLADSIVEPLTKLAEELTFNSPVIHIEHASPTPSTGARLSSSFAANHLRNPVYFNHAVQRLAQSYPDSIWIEAGSNSTITTMASRALRSASGSSTPIGPQSRQYFQAVNITGARGSLDSLTETTQCLWKEGLAVSFWQHHSLQMDRYNHLILPPRQFAKSIHGLAITAPKGGSGASKGAAIQPENGLWSFVGYEDSNGSFHAQDKHNRARPRFQINTESEKYQAMVAGHIMARTAAICPAGLEVDMAIEALFSLHPEWKEQRLQPMSLDMVNSAPVCLDPTRAFWLQLGATDDSRKIWDWSIISTHNGGTATLLHVKGVLHFRSTDDAAYRAEFGRLERIVRHKQCTDLLDLANADVPEDEVHVLQGRNVYQGFSDVIQYTDLYRSLKRLVGSGFQSAGTVRRKRTQDTWLDVPLSECFMQTGGIWVSCMTDRSPDDVFIATGCELWMRSPTVAAKEAEDEGPEIWHVLARHTRVSERLYVSDVFVFDSRTGALTEVIMGTKFSRLPKMVMRKILNEFTDPATTPAAAPVREREHVQPRQIAAAAPAKTKAAQPDISNQVRQLLSSVSGIEPEKIKRDAELADIGVDSLMSMELAREIEGVFKFSPDHSELLEASTMDKLTIFISHSLNPSSAVSLDGENHASSSSSDSSDAGDTIPSTPTRVSSTDNFQEPFIISTPRDGPGVVVLPEGEHFSQLKKPVFNFTKTPPKRNIVEQEELAEQYIARYTAGFTPPTSTPIDHASQTATGAVVIITGGTGSLGSYLVAGFARDPSVRTVVCLNRPSKVPGVVRQREALSSRTLTLTAAEDEKLRFLDGSTADPKLGLSSEDYTWLAQNATHIVHNAWPMSLRRPIHTFVPQFQALRNLLDLAREMASVPRSGSRIGFQFVSSISVVGSAPQQRVLEQRVPLSTTLPLGYPEAKWVCERMIDETLHRYPEHFRPMVVRPGQITGSNSRAFWTTQEHMPFLIKSSQSLGAFPDLDGPLHWIPVDTVAQTMIDVLLPEVNDSGREPDAYPVYHLDNPVGQPWKEMSKILTSALGIPSDRIIPFQEWLELLRSSPLNAERDIPAAKILEFFTDDFLHMACGGLVLDTRLSEEHSRAMAAQGPVSAELATRYVQSWKDMGFLKP</sequence>
<evidence type="ECO:0000259" key="10">
    <source>
        <dbReference type="PROSITE" id="PS52019"/>
    </source>
</evidence>
<dbReference type="PROSITE" id="PS00012">
    <property type="entry name" value="PHOSPHOPANTETHEINE"/>
    <property type="match status" value="1"/>
</dbReference>
<dbReference type="InterPro" id="IPR036291">
    <property type="entry name" value="NAD(P)-bd_dom_sf"/>
</dbReference>
<dbReference type="Gene3D" id="3.30.70.3290">
    <property type="match status" value="1"/>
</dbReference>
<dbReference type="InterPro" id="IPR016036">
    <property type="entry name" value="Malonyl_transacylase_ACP-bd"/>
</dbReference>
<keyword evidence="3" id="KW-0597">Phosphoprotein</keyword>
<comment type="caution">
    <text evidence="6">Lacks conserved residue(s) required for the propagation of feature annotation.</text>
</comment>
<accession>A0ABR4IJK9</accession>
<dbReference type="Pfam" id="PF02801">
    <property type="entry name" value="Ketoacyl-synt_C"/>
    <property type="match status" value="1"/>
</dbReference>
<proteinExistence type="predicted"/>
<comment type="caution">
    <text evidence="11">The sequence shown here is derived from an EMBL/GenBank/DDBJ whole genome shotgun (WGS) entry which is preliminary data.</text>
</comment>
<dbReference type="EMBL" id="JBFXLS010000022">
    <property type="protein sequence ID" value="KAL2827959.1"/>
    <property type="molecule type" value="Genomic_DNA"/>
</dbReference>
<dbReference type="InterPro" id="IPR016035">
    <property type="entry name" value="Acyl_Trfase/lysoPLipase"/>
</dbReference>
<evidence type="ECO:0000256" key="4">
    <source>
        <dbReference type="ARBA" id="ARBA00022679"/>
    </source>
</evidence>
<comment type="pathway">
    <text evidence="1">Secondary metabolite biosynthesis.</text>
</comment>
<dbReference type="InterPro" id="IPR020841">
    <property type="entry name" value="PKS_Beta-ketoAc_synthase_dom"/>
</dbReference>
<dbReference type="Gene3D" id="1.10.1200.10">
    <property type="entry name" value="ACP-like"/>
    <property type="match status" value="1"/>
</dbReference>
<dbReference type="SMART" id="SM00827">
    <property type="entry name" value="PKS_AT"/>
    <property type="match status" value="1"/>
</dbReference>
<dbReference type="InterPro" id="IPR013120">
    <property type="entry name" value="FAR_NAD-bd"/>
</dbReference>
<dbReference type="Pfam" id="PF00550">
    <property type="entry name" value="PP-binding"/>
    <property type="match status" value="1"/>
</dbReference>
<dbReference type="CDD" id="cd00833">
    <property type="entry name" value="PKS"/>
    <property type="match status" value="1"/>
</dbReference>
<keyword evidence="12" id="KW-1185">Reference proteome</keyword>
<dbReference type="Pfam" id="PF16073">
    <property type="entry name" value="SAT"/>
    <property type="match status" value="1"/>
</dbReference>
<feature type="domain" description="Carrier" evidence="8">
    <location>
        <begin position="1672"/>
        <end position="1746"/>
    </location>
</feature>
<dbReference type="PROSITE" id="PS00606">
    <property type="entry name" value="KS3_1"/>
    <property type="match status" value="1"/>
</dbReference>
<evidence type="ECO:0000256" key="7">
    <source>
        <dbReference type="SAM" id="MobiDB-lite"/>
    </source>
</evidence>
<keyword evidence="5" id="KW-0012">Acyltransferase</keyword>
<dbReference type="InterPro" id="IPR006162">
    <property type="entry name" value="Ppantetheine_attach_site"/>
</dbReference>
<dbReference type="InterPro" id="IPR001227">
    <property type="entry name" value="Ac_transferase_dom_sf"/>
</dbReference>
<dbReference type="InterPro" id="IPR049900">
    <property type="entry name" value="PKS_mFAS_DH"/>
</dbReference>
<evidence type="ECO:0008006" key="13">
    <source>
        <dbReference type="Google" id="ProtNLM"/>
    </source>
</evidence>
<evidence type="ECO:0000256" key="1">
    <source>
        <dbReference type="ARBA" id="ARBA00005179"/>
    </source>
</evidence>
<feature type="compositionally biased region" description="Polar residues" evidence="7">
    <location>
        <begin position="1774"/>
        <end position="1787"/>
    </location>
</feature>
<keyword evidence="4" id="KW-0808">Transferase</keyword>
<dbReference type="PANTHER" id="PTHR43775:SF14">
    <property type="entry name" value="ITERATIVE POLYKETIDE SYNTHASE AFOE-RELATED"/>
    <property type="match status" value="1"/>
</dbReference>
<dbReference type="InterPro" id="IPR016039">
    <property type="entry name" value="Thiolase-like"/>
</dbReference>
<dbReference type="InterPro" id="IPR050091">
    <property type="entry name" value="PKS_NRPS_Biosynth_Enz"/>
</dbReference>
<evidence type="ECO:0000259" key="9">
    <source>
        <dbReference type="PROSITE" id="PS52004"/>
    </source>
</evidence>
<dbReference type="InterPro" id="IPR036736">
    <property type="entry name" value="ACP-like_sf"/>
</dbReference>
<dbReference type="SUPFAM" id="SSF55048">
    <property type="entry name" value="Probable ACP-binding domain of malonyl-CoA ACP transacylase"/>
    <property type="match status" value="1"/>
</dbReference>